<dbReference type="Proteomes" id="UP000199698">
    <property type="component" value="Unassembled WGS sequence"/>
</dbReference>
<keyword evidence="2" id="KW-1185">Reference proteome</keyword>
<accession>A0A1C4C3S3</accession>
<protein>
    <submittedName>
        <fullName evidence="1">Uncharacterized protein</fullName>
    </submittedName>
</protein>
<name>A0A1C4C3S3_9GAMM</name>
<reference evidence="2" key="1">
    <citation type="submission" date="2016-08" db="EMBL/GenBank/DDBJ databases">
        <authorList>
            <person name="Varghese N."/>
            <person name="Submissions Spin"/>
        </authorList>
    </citation>
    <scope>NUCLEOTIDE SEQUENCE [LARGE SCALE GENOMIC DNA]</scope>
    <source>
        <strain evidence="2">R-53144</strain>
    </source>
</reference>
<evidence type="ECO:0000313" key="2">
    <source>
        <dbReference type="Proteomes" id="UP000199698"/>
    </source>
</evidence>
<evidence type="ECO:0000313" key="1">
    <source>
        <dbReference type="EMBL" id="SCC13730.1"/>
    </source>
</evidence>
<dbReference type="EMBL" id="FMBA01000029">
    <property type="protein sequence ID" value="SCC13730.1"/>
    <property type="molecule type" value="Genomic_DNA"/>
</dbReference>
<dbReference type="AlphaFoldDB" id="A0A1C4C3S3"/>
<organism evidence="1 2">
    <name type="scientific">Gilliamella intestini</name>
    <dbReference type="NCBI Taxonomy" id="1798183"/>
    <lineage>
        <taxon>Bacteria</taxon>
        <taxon>Pseudomonadati</taxon>
        <taxon>Pseudomonadota</taxon>
        <taxon>Gammaproteobacteria</taxon>
        <taxon>Orbales</taxon>
        <taxon>Orbaceae</taxon>
        <taxon>Gilliamella</taxon>
    </lineage>
</organism>
<proteinExistence type="predicted"/>
<gene>
    <name evidence="1" type="ORF">GA0061080_102916</name>
</gene>
<sequence length="98" mass="11188">MKKKLTPIPPKDKKPISICSFKFLSKIKSGVLLIQPPSTKKYRHDNNEWDINTKIAEIPRKPSIEVYLLSSVLKLSFMLLGNNNLSKAINKNGLKIFH</sequence>